<sequence length="295" mass="33269">MSWSSGTLEQIPVGIRCYTDGSKLGDKVGLGFYIEDPKTEIYHRLPNHNTSFQAEVRAITECVNWVSINVAPTGLNIFTDSQKAICAISGDRIKSKTVLDCKKALPEYSQRGKIYIIWVPGHSGAVGNERANVKALKGRELDVVNLTNAKPFDATKAELKIWIRESHKASGNNETVVRTTKILWGDPDECKTRNLLKMSKSETSEEEHALQAVSQPKTKRQKQFETRIVNKPYSEVAIVDKSVNDGSFSQDKSVIIRQKMLEMYWKILEENSDPSPQNYDACWHQGHIKLLAFLE</sequence>
<evidence type="ECO:0000313" key="2">
    <source>
        <dbReference type="EMBL" id="KNC30999.1"/>
    </source>
</evidence>
<organism evidence="2 3">
    <name type="scientific">Lucilia cuprina</name>
    <name type="common">Green bottle fly</name>
    <name type="synonym">Australian sheep blowfly</name>
    <dbReference type="NCBI Taxonomy" id="7375"/>
    <lineage>
        <taxon>Eukaryota</taxon>
        <taxon>Metazoa</taxon>
        <taxon>Ecdysozoa</taxon>
        <taxon>Arthropoda</taxon>
        <taxon>Hexapoda</taxon>
        <taxon>Insecta</taxon>
        <taxon>Pterygota</taxon>
        <taxon>Neoptera</taxon>
        <taxon>Endopterygota</taxon>
        <taxon>Diptera</taxon>
        <taxon>Brachycera</taxon>
        <taxon>Muscomorpha</taxon>
        <taxon>Oestroidea</taxon>
        <taxon>Calliphoridae</taxon>
        <taxon>Luciliinae</taxon>
        <taxon>Lucilia</taxon>
    </lineage>
</organism>
<dbReference type="AlphaFoldDB" id="A0A0L0CHN6"/>
<gene>
    <name evidence="2" type="ORF">FF38_03161</name>
</gene>
<dbReference type="SUPFAM" id="SSF53098">
    <property type="entry name" value="Ribonuclease H-like"/>
    <property type="match status" value="1"/>
</dbReference>
<evidence type="ECO:0000259" key="1">
    <source>
        <dbReference type="PROSITE" id="PS50879"/>
    </source>
</evidence>
<reference evidence="2 3" key="1">
    <citation type="journal article" date="2015" name="Nat. Commun.">
        <title>Lucilia cuprina genome unlocks parasitic fly biology to underpin future interventions.</title>
        <authorList>
            <person name="Anstead C.A."/>
            <person name="Korhonen P.K."/>
            <person name="Young N.D."/>
            <person name="Hall R.S."/>
            <person name="Jex A.R."/>
            <person name="Murali S.C."/>
            <person name="Hughes D.S."/>
            <person name="Lee S.F."/>
            <person name="Perry T."/>
            <person name="Stroehlein A.J."/>
            <person name="Ansell B.R."/>
            <person name="Breugelmans B."/>
            <person name="Hofmann A."/>
            <person name="Qu J."/>
            <person name="Dugan S."/>
            <person name="Lee S.L."/>
            <person name="Chao H."/>
            <person name="Dinh H."/>
            <person name="Han Y."/>
            <person name="Doddapaneni H.V."/>
            <person name="Worley K.C."/>
            <person name="Muzny D.M."/>
            <person name="Ioannidis P."/>
            <person name="Waterhouse R.M."/>
            <person name="Zdobnov E.M."/>
            <person name="James P.J."/>
            <person name="Bagnall N.H."/>
            <person name="Kotze A.C."/>
            <person name="Gibbs R.A."/>
            <person name="Richards S."/>
            <person name="Batterham P."/>
            <person name="Gasser R.B."/>
        </authorList>
    </citation>
    <scope>NUCLEOTIDE SEQUENCE [LARGE SCALE GENOMIC DNA]</scope>
    <source>
        <strain evidence="2 3">LS</strain>
        <tissue evidence="2">Full body</tissue>
    </source>
</reference>
<dbReference type="Proteomes" id="UP000037069">
    <property type="component" value="Unassembled WGS sequence"/>
</dbReference>
<dbReference type="Pfam" id="PF00075">
    <property type="entry name" value="RNase_H"/>
    <property type="match status" value="1"/>
</dbReference>
<name>A0A0L0CHN6_LUCCU</name>
<dbReference type="Gene3D" id="3.30.420.10">
    <property type="entry name" value="Ribonuclease H-like superfamily/Ribonuclease H"/>
    <property type="match status" value="1"/>
</dbReference>
<keyword evidence="3" id="KW-1185">Reference proteome</keyword>
<dbReference type="OrthoDB" id="8069644at2759"/>
<dbReference type="EMBL" id="JRES01000469">
    <property type="protein sequence ID" value="KNC30999.1"/>
    <property type="molecule type" value="Genomic_DNA"/>
</dbReference>
<dbReference type="GO" id="GO:0003676">
    <property type="term" value="F:nucleic acid binding"/>
    <property type="evidence" value="ECO:0007669"/>
    <property type="project" value="InterPro"/>
</dbReference>
<protein>
    <recommendedName>
        <fullName evidence="1">RNase H type-1 domain-containing protein</fullName>
    </recommendedName>
</protein>
<dbReference type="InterPro" id="IPR002156">
    <property type="entry name" value="RNaseH_domain"/>
</dbReference>
<evidence type="ECO:0000313" key="3">
    <source>
        <dbReference type="Proteomes" id="UP000037069"/>
    </source>
</evidence>
<accession>A0A0L0CHN6</accession>
<feature type="domain" description="RNase H type-1" evidence="1">
    <location>
        <begin position="11"/>
        <end position="140"/>
    </location>
</feature>
<dbReference type="InterPro" id="IPR036397">
    <property type="entry name" value="RNaseH_sf"/>
</dbReference>
<dbReference type="CDD" id="cd09276">
    <property type="entry name" value="Rnase_HI_RT_non_LTR"/>
    <property type="match status" value="1"/>
</dbReference>
<comment type="caution">
    <text evidence="2">The sequence shown here is derived from an EMBL/GenBank/DDBJ whole genome shotgun (WGS) entry which is preliminary data.</text>
</comment>
<dbReference type="GO" id="GO:0004523">
    <property type="term" value="F:RNA-DNA hybrid ribonuclease activity"/>
    <property type="evidence" value="ECO:0007669"/>
    <property type="project" value="InterPro"/>
</dbReference>
<proteinExistence type="predicted"/>
<dbReference type="PROSITE" id="PS50879">
    <property type="entry name" value="RNASE_H_1"/>
    <property type="match status" value="1"/>
</dbReference>
<dbReference type="InterPro" id="IPR012337">
    <property type="entry name" value="RNaseH-like_sf"/>
</dbReference>